<protein>
    <submittedName>
        <fullName evidence="2">Alpha/beta hydrolase</fullName>
    </submittedName>
</protein>
<evidence type="ECO:0000259" key="1">
    <source>
        <dbReference type="Pfam" id="PF12697"/>
    </source>
</evidence>
<keyword evidence="2" id="KW-0378">Hydrolase</keyword>
<dbReference type="SUPFAM" id="SSF53474">
    <property type="entry name" value="alpha/beta-Hydrolases"/>
    <property type="match status" value="1"/>
</dbReference>
<dbReference type="RefSeq" id="WP_235887515.1">
    <property type="nucleotide sequence ID" value="NZ_AP022593.1"/>
</dbReference>
<sequence>MSEVARADRWRGRRRNASWLAGLAGLAAVGSLAGTTVAKSLTRRVTADDPHRDEDFELLDADRSCIVTTSDGVPLAVREVGPQDAPLTVVFAHGFCLRMGAFHFQRLRLTEQWGPQVRMVFYDQRGHGQSGSASPDTFTVPQLGQDLEDVLTVMAPRGPIVLVGHSMGGMTVLSHARQFSKHYGTRIVGAALISSAAEGISRSPLGEILRNPALEAARFAVRYAPQAVHHTRGAARSVIGPVLRAASYGDEKISPSVVAFSERMMHDTPIATLVGFLHALEVHDETEGLVTLAKIPTLVVCGDRDLLTPHEYAEAMAARLPKCELVIIGGAGHLVQLEQPEIVDDALVRLVERATPSKLVALTRRLRERVRNRV</sequence>
<dbReference type="Pfam" id="PF12697">
    <property type="entry name" value="Abhydrolase_6"/>
    <property type="match status" value="1"/>
</dbReference>
<dbReference type="KEGG" id="marz:MARA_26780"/>
<reference evidence="2 3" key="1">
    <citation type="journal article" date="2019" name="Emerg. Microbes Infect.">
        <title>Comprehensive subspecies identification of 175 nontuberculous mycobacteria species based on 7547 genomic profiles.</title>
        <authorList>
            <person name="Matsumoto Y."/>
            <person name="Kinjo T."/>
            <person name="Motooka D."/>
            <person name="Nabeya D."/>
            <person name="Jung N."/>
            <person name="Uechi K."/>
            <person name="Horii T."/>
            <person name="Iida T."/>
            <person name="Fujita J."/>
            <person name="Nakamura S."/>
        </authorList>
    </citation>
    <scope>NUCLEOTIDE SEQUENCE [LARGE SCALE GENOMIC DNA]</scope>
    <source>
        <strain evidence="2 3">JCM 18538</strain>
    </source>
</reference>
<geneLocation type="plasmid" evidence="3">
    <name>pjcm18538 dna</name>
</geneLocation>
<dbReference type="Proteomes" id="UP000467428">
    <property type="component" value="Chromosome"/>
</dbReference>
<dbReference type="AlphaFoldDB" id="A0A7I7RYE6"/>
<dbReference type="EMBL" id="AP022593">
    <property type="protein sequence ID" value="BBY49210.1"/>
    <property type="molecule type" value="Genomic_DNA"/>
</dbReference>
<evidence type="ECO:0000313" key="3">
    <source>
        <dbReference type="Proteomes" id="UP000467428"/>
    </source>
</evidence>
<dbReference type="InterPro" id="IPR029058">
    <property type="entry name" value="AB_hydrolase_fold"/>
</dbReference>
<dbReference type="PANTHER" id="PTHR43194:SF2">
    <property type="entry name" value="PEROXISOMAL MEMBRANE PROTEIN LPX1"/>
    <property type="match status" value="1"/>
</dbReference>
<dbReference type="InterPro" id="IPR050228">
    <property type="entry name" value="Carboxylesterase_BioH"/>
</dbReference>
<dbReference type="PANTHER" id="PTHR43194">
    <property type="entry name" value="HYDROLASE ALPHA/BETA FOLD FAMILY"/>
    <property type="match status" value="1"/>
</dbReference>
<gene>
    <name evidence="2" type="ORF">MARA_26780</name>
</gene>
<evidence type="ECO:0000313" key="2">
    <source>
        <dbReference type="EMBL" id="BBY49210.1"/>
    </source>
</evidence>
<feature type="domain" description="AB hydrolase-1" evidence="1">
    <location>
        <begin position="89"/>
        <end position="344"/>
    </location>
</feature>
<organism evidence="2 3">
    <name type="scientific">Mycolicibacterium arabiense</name>
    <dbReference type="NCBI Taxonomy" id="1286181"/>
    <lineage>
        <taxon>Bacteria</taxon>
        <taxon>Bacillati</taxon>
        <taxon>Actinomycetota</taxon>
        <taxon>Actinomycetes</taxon>
        <taxon>Mycobacteriales</taxon>
        <taxon>Mycobacteriaceae</taxon>
        <taxon>Mycolicibacterium</taxon>
    </lineage>
</organism>
<dbReference type="InterPro" id="IPR000073">
    <property type="entry name" value="AB_hydrolase_1"/>
</dbReference>
<proteinExistence type="predicted"/>
<dbReference type="Gene3D" id="3.40.50.1820">
    <property type="entry name" value="alpha/beta hydrolase"/>
    <property type="match status" value="1"/>
</dbReference>
<dbReference type="GO" id="GO:0016787">
    <property type="term" value="F:hydrolase activity"/>
    <property type="evidence" value="ECO:0007669"/>
    <property type="project" value="UniProtKB-KW"/>
</dbReference>
<keyword evidence="3" id="KW-1185">Reference proteome</keyword>
<name>A0A7I7RYE6_9MYCO</name>
<accession>A0A7I7RYE6</accession>